<dbReference type="InterPro" id="IPR011146">
    <property type="entry name" value="HIT-like"/>
</dbReference>
<evidence type="ECO:0000256" key="1">
    <source>
        <dbReference type="PROSITE-ProRule" id="PRU00464"/>
    </source>
</evidence>
<gene>
    <name evidence="3" type="ORF">Bealeia1_01585</name>
</gene>
<dbReference type="PROSITE" id="PS00892">
    <property type="entry name" value="HIT_1"/>
    <property type="match status" value="1"/>
</dbReference>
<dbReference type="Pfam" id="PF01230">
    <property type="entry name" value="HIT"/>
    <property type="match status" value="1"/>
</dbReference>
<dbReference type="SUPFAM" id="SSF54197">
    <property type="entry name" value="HIT-like"/>
    <property type="match status" value="1"/>
</dbReference>
<dbReference type="InterPro" id="IPR019808">
    <property type="entry name" value="Histidine_triad_CS"/>
</dbReference>
<keyword evidence="4" id="KW-1185">Reference proteome</keyword>
<dbReference type="PANTHER" id="PTHR23089">
    <property type="entry name" value="HISTIDINE TRIAD HIT PROTEIN"/>
    <property type="match status" value="1"/>
</dbReference>
<evidence type="ECO:0000313" key="4">
    <source>
        <dbReference type="Proteomes" id="UP001330434"/>
    </source>
</evidence>
<dbReference type="Gene3D" id="3.30.428.10">
    <property type="entry name" value="HIT-like"/>
    <property type="match status" value="1"/>
</dbReference>
<reference evidence="3 4" key="1">
    <citation type="journal article" date="2024" name="Environ. Microbiol.">
        <title>Novel evolutionary insights on the interactions of the Holosporales (Alphaproteobacteria) with eukaryotic hosts from comparative genomics.</title>
        <authorList>
            <person name="Giovannini M."/>
            <person name="Petroni G."/>
            <person name="Castelli M."/>
        </authorList>
    </citation>
    <scope>NUCLEOTIDE SEQUENCE [LARGE SCALE GENOMIC DNA]</scope>
    <source>
        <strain evidence="3 4">US_Bl 15I1</strain>
    </source>
</reference>
<dbReference type="InterPro" id="IPR036265">
    <property type="entry name" value="HIT-like_sf"/>
</dbReference>
<dbReference type="EMBL" id="CP133270">
    <property type="protein sequence ID" value="WVX67383.1"/>
    <property type="molecule type" value="Genomic_DNA"/>
</dbReference>
<feature type="domain" description="HIT" evidence="2">
    <location>
        <begin position="8"/>
        <end position="118"/>
    </location>
</feature>
<dbReference type="Proteomes" id="UP001330434">
    <property type="component" value="Chromosome"/>
</dbReference>
<dbReference type="InterPro" id="IPR001310">
    <property type="entry name" value="Histidine_triad_HIT"/>
</dbReference>
<name>A0ABZ2C5P7_9PROT</name>
<feature type="short sequence motif" description="Histidine triad motif" evidence="1">
    <location>
        <begin position="102"/>
        <end position="106"/>
    </location>
</feature>
<dbReference type="PROSITE" id="PS51084">
    <property type="entry name" value="HIT_2"/>
    <property type="match status" value="1"/>
</dbReference>
<dbReference type="PRINTS" id="PR00332">
    <property type="entry name" value="HISTRIAD"/>
</dbReference>
<dbReference type="RefSeq" id="WP_338453516.1">
    <property type="nucleotide sequence ID" value="NZ_CP133270.1"/>
</dbReference>
<evidence type="ECO:0000313" key="3">
    <source>
        <dbReference type="EMBL" id="WVX67383.1"/>
    </source>
</evidence>
<accession>A0ABZ2C5P7</accession>
<organism evidence="3 4">
    <name type="scientific">Candidatus Bealeia paramacronuclearis</name>
    <dbReference type="NCBI Taxonomy" id="1921001"/>
    <lineage>
        <taxon>Bacteria</taxon>
        <taxon>Pseudomonadati</taxon>
        <taxon>Pseudomonadota</taxon>
        <taxon>Alphaproteobacteria</taxon>
        <taxon>Holosporales</taxon>
        <taxon>Holosporaceae</taxon>
        <taxon>Candidatus Bealeia</taxon>
    </lineage>
</organism>
<sequence length="120" mass="13630">MSYDSNNIFARILRHEVPAKIIYEDDYALAFHDINPQAPLHVLVIPKGNYISFYDFSQNASFEETKGFYGAVKNVIDQLEIHDDGFRVLTNNGVNGGQEVPHFHLHIFAGRPLGRMIQSP</sequence>
<protein>
    <submittedName>
        <fullName evidence="3">HIT family protein</fullName>
    </submittedName>
</protein>
<evidence type="ECO:0000259" key="2">
    <source>
        <dbReference type="PROSITE" id="PS51084"/>
    </source>
</evidence>
<proteinExistence type="predicted"/>